<dbReference type="GO" id="GO:0051782">
    <property type="term" value="P:negative regulation of cell division"/>
    <property type="evidence" value="ECO:0007669"/>
    <property type="project" value="TreeGrafter"/>
</dbReference>
<dbReference type="GO" id="GO:0009898">
    <property type="term" value="C:cytoplasmic side of plasma membrane"/>
    <property type="evidence" value="ECO:0007669"/>
    <property type="project" value="TreeGrafter"/>
</dbReference>
<dbReference type="InterPro" id="IPR050625">
    <property type="entry name" value="ParA/MinD_ATPase"/>
</dbReference>
<sequence length="362" mass="39136">MDREDLTRPQPSWLNDGGGAPLGDTAADPWGQQSWEGPAPEPSRHQVTSQDLVADALLERSHKAPSRGWRRGLHRLTGGSVNPGESAGEAREAALLDRIRQPIQGDYRIAFLSLKGGVGKTTTTIGLGSTFASLRGDCVIAVDANPDFGTLAQRVPLQTHSTVRDLIAAESTIRRYSDVRAHTSQAPSRLEVLASEQDPAISEAFSEDDYRRVIDILQVYYNIILTDCGTGIMHSAMNGVLQLANSLVLVSSPAIDGARSAAATLDWLQHHGYGHLVSRTVVVISAARPGSSTIDMTELTNHFLLRCRAVKVVPFDEHLAEGSVVDLDLLRPATRKAFVELAAMVADDFPESAGRHAVAEWR</sequence>
<dbReference type="Proteomes" id="UP000028488">
    <property type="component" value="Chromosome"/>
</dbReference>
<dbReference type="InterPro" id="IPR025669">
    <property type="entry name" value="AAA_dom"/>
</dbReference>
<dbReference type="PANTHER" id="PTHR43384:SF14">
    <property type="entry name" value="ESX-1 SECRETION-ASSOCIATED PROTEIN ESPI"/>
    <property type="match status" value="1"/>
</dbReference>
<dbReference type="EMBL" id="CP008947">
    <property type="protein sequence ID" value="AII04482.1"/>
    <property type="molecule type" value="Genomic_DNA"/>
</dbReference>
<feature type="domain" description="AAA" evidence="2">
    <location>
        <begin position="109"/>
        <end position="267"/>
    </location>
</feature>
<dbReference type="eggNOG" id="COG0455">
    <property type="taxonomic scope" value="Bacteria"/>
</dbReference>
<dbReference type="GO" id="GO:0016887">
    <property type="term" value="F:ATP hydrolysis activity"/>
    <property type="evidence" value="ECO:0007669"/>
    <property type="project" value="TreeGrafter"/>
</dbReference>
<feature type="compositionally biased region" description="Basic residues" evidence="1">
    <location>
        <begin position="63"/>
        <end position="74"/>
    </location>
</feature>
<dbReference type="Pfam" id="PF13614">
    <property type="entry name" value="AAA_31"/>
    <property type="match status" value="1"/>
</dbReference>
<evidence type="ECO:0000259" key="2">
    <source>
        <dbReference type="Pfam" id="PF13614"/>
    </source>
</evidence>
<dbReference type="GO" id="GO:0005524">
    <property type="term" value="F:ATP binding"/>
    <property type="evidence" value="ECO:0007669"/>
    <property type="project" value="TreeGrafter"/>
</dbReference>
<evidence type="ECO:0000313" key="3">
    <source>
        <dbReference type="EMBL" id="AII04482.1"/>
    </source>
</evidence>
<evidence type="ECO:0000256" key="1">
    <source>
        <dbReference type="SAM" id="MobiDB-lite"/>
    </source>
</evidence>
<feature type="region of interest" description="Disordered" evidence="1">
    <location>
        <begin position="1"/>
        <end position="49"/>
    </location>
</feature>
<evidence type="ECO:0000313" key="4">
    <source>
        <dbReference type="Proteomes" id="UP000028488"/>
    </source>
</evidence>
<reference evidence="3 4" key="1">
    <citation type="submission" date="2014-07" db="EMBL/GenBank/DDBJ databases">
        <title>Genome Sequence of Rhodococcus opacus Strain R7, a Biodegrader of Mono- and Polycyclic Aromatic Hydrocarbons.</title>
        <authorList>
            <person name="Di Gennaro P."/>
            <person name="Zampolli J."/>
            <person name="Presti I."/>
            <person name="Cappelletti M."/>
            <person name="D'Ursi P."/>
            <person name="Orro A."/>
            <person name="Mezzelani A."/>
            <person name="Milanesi L."/>
        </authorList>
    </citation>
    <scope>NUCLEOTIDE SEQUENCE [LARGE SCALE GENOMIC DNA]</scope>
    <source>
        <strain evidence="3 4">R7</strain>
    </source>
</reference>
<accession>A0A076EGZ9</accession>
<protein>
    <submittedName>
        <fullName evidence="3">Plasmid partitioning protein ParA</fullName>
    </submittedName>
</protein>
<dbReference type="InterPro" id="IPR027417">
    <property type="entry name" value="P-loop_NTPase"/>
</dbReference>
<organism evidence="3 4">
    <name type="scientific">Rhodococcus opacus</name>
    <name type="common">Nocardia opaca</name>
    <dbReference type="NCBI Taxonomy" id="37919"/>
    <lineage>
        <taxon>Bacteria</taxon>
        <taxon>Bacillati</taxon>
        <taxon>Actinomycetota</taxon>
        <taxon>Actinomycetes</taxon>
        <taxon>Mycobacteriales</taxon>
        <taxon>Nocardiaceae</taxon>
        <taxon>Rhodococcus</taxon>
    </lineage>
</organism>
<dbReference type="AlphaFoldDB" id="A0A076EGZ9"/>
<dbReference type="Gene3D" id="3.40.50.300">
    <property type="entry name" value="P-loop containing nucleotide triphosphate hydrolases"/>
    <property type="match status" value="1"/>
</dbReference>
<dbReference type="GO" id="GO:0005829">
    <property type="term" value="C:cytosol"/>
    <property type="evidence" value="ECO:0007669"/>
    <property type="project" value="TreeGrafter"/>
</dbReference>
<name>A0A076EGZ9_RHOOP</name>
<dbReference type="SUPFAM" id="SSF52540">
    <property type="entry name" value="P-loop containing nucleoside triphosphate hydrolases"/>
    <property type="match status" value="1"/>
</dbReference>
<dbReference type="PANTHER" id="PTHR43384">
    <property type="entry name" value="SEPTUM SITE-DETERMINING PROTEIN MIND HOMOLOG, CHLOROPLASTIC-RELATED"/>
    <property type="match status" value="1"/>
</dbReference>
<feature type="region of interest" description="Disordered" evidence="1">
    <location>
        <begin position="63"/>
        <end position="86"/>
    </location>
</feature>
<proteinExistence type="predicted"/>
<gene>
    <name evidence="3" type="ORF">EP51_07705</name>
</gene>